<dbReference type="Proteomes" id="UP000250140">
    <property type="component" value="Unassembled WGS sequence"/>
</dbReference>
<sequence>MAAHRSAGPAPNSRPTFADVITGSGISASLFMLGKSRLPDSTRHATAGGGQQPCKRQTQARREPVSVADEGPRCVWVVQARVLVKVVKVVQAAAARPAWLTFSTVTQPASFPRAAWACELVDWLALLLSAPAPIAPTFCQTSKHWGAKPGNDTLPLRTSL</sequence>
<evidence type="ECO:0000256" key="1">
    <source>
        <dbReference type="SAM" id="MobiDB-lite"/>
    </source>
</evidence>
<name>A0A8E2FCD6_9PEZI</name>
<evidence type="ECO:0000313" key="2">
    <source>
        <dbReference type="EMBL" id="OCL14036.1"/>
    </source>
</evidence>
<gene>
    <name evidence="2" type="ORF">AOQ84DRAFT_223289</name>
</gene>
<organism evidence="2 3">
    <name type="scientific">Glonium stellatum</name>
    <dbReference type="NCBI Taxonomy" id="574774"/>
    <lineage>
        <taxon>Eukaryota</taxon>
        <taxon>Fungi</taxon>
        <taxon>Dikarya</taxon>
        <taxon>Ascomycota</taxon>
        <taxon>Pezizomycotina</taxon>
        <taxon>Dothideomycetes</taxon>
        <taxon>Pleosporomycetidae</taxon>
        <taxon>Gloniales</taxon>
        <taxon>Gloniaceae</taxon>
        <taxon>Glonium</taxon>
    </lineage>
</organism>
<reference evidence="2 3" key="1">
    <citation type="journal article" date="2016" name="Nat. Commun.">
        <title>Ectomycorrhizal ecology is imprinted in the genome of the dominant symbiotic fungus Cenococcum geophilum.</title>
        <authorList>
            <consortium name="DOE Joint Genome Institute"/>
            <person name="Peter M."/>
            <person name="Kohler A."/>
            <person name="Ohm R.A."/>
            <person name="Kuo A."/>
            <person name="Krutzmann J."/>
            <person name="Morin E."/>
            <person name="Arend M."/>
            <person name="Barry K.W."/>
            <person name="Binder M."/>
            <person name="Choi C."/>
            <person name="Clum A."/>
            <person name="Copeland A."/>
            <person name="Grisel N."/>
            <person name="Haridas S."/>
            <person name="Kipfer T."/>
            <person name="LaButti K."/>
            <person name="Lindquist E."/>
            <person name="Lipzen A."/>
            <person name="Maire R."/>
            <person name="Meier B."/>
            <person name="Mihaltcheva S."/>
            <person name="Molinier V."/>
            <person name="Murat C."/>
            <person name="Poggeler S."/>
            <person name="Quandt C.A."/>
            <person name="Sperisen C."/>
            <person name="Tritt A."/>
            <person name="Tisserant E."/>
            <person name="Crous P.W."/>
            <person name="Henrissat B."/>
            <person name="Nehls U."/>
            <person name="Egli S."/>
            <person name="Spatafora J.W."/>
            <person name="Grigoriev I.V."/>
            <person name="Martin F.M."/>
        </authorList>
    </citation>
    <scope>NUCLEOTIDE SEQUENCE [LARGE SCALE GENOMIC DNA]</scope>
    <source>
        <strain evidence="2 3">CBS 207.34</strain>
    </source>
</reference>
<protein>
    <submittedName>
        <fullName evidence="2">Uncharacterized protein</fullName>
    </submittedName>
</protein>
<keyword evidence="3" id="KW-1185">Reference proteome</keyword>
<evidence type="ECO:0000313" key="3">
    <source>
        <dbReference type="Proteomes" id="UP000250140"/>
    </source>
</evidence>
<dbReference type="AlphaFoldDB" id="A0A8E2FCD6"/>
<dbReference type="EMBL" id="KV748628">
    <property type="protein sequence ID" value="OCL14036.1"/>
    <property type="molecule type" value="Genomic_DNA"/>
</dbReference>
<proteinExistence type="predicted"/>
<accession>A0A8E2FCD6</accession>
<feature type="region of interest" description="Disordered" evidence="1">
    <location>
        <begin position="41"/>
        <end position="65"/>
    </location>
</feature>